<sequence length="203" mass="23041">MLVLANLFSMRFLHTHKNLIPVLLLAVLSIYTILTVLFVPVYQDGEAYQQAFTPAHYGAFAAVFLNLLAYFLFRPFFKPLLLLTLGLTLFSIITFLPDNIRFNFGFGDVGVGFSILGLGMMMLFYFLNKPAAHAFINQHIIPTPTTEHAAQRRRQRIDQFKQNFASKSNESLQLMLQEKKVVPDALAAAQELLKKRQSIVTDN</sequence>
<evidence type="ECO:0008006" key="4">
    <source>
        <dbReference type="Google" id="ProtNLM"/>
    </source>
</evidence>
<evidence type="ECO:0000256" key="1">
    <source>
        <dbReference type="SAM" id="Phobius"/>
    </source>
</evidence>
<keyword evidence="1" id="KW-1133">Transmembrane helix</keyword>
<reference evidence="2 3" key="1">
    <citation type="submission" date="2020-11" db="EMBL/GenBank/DDBJ databases">
        <title>Hymenobacter sp.</title>
        <authorList>
            <person name="Kim M.K."/>
        </authorList>
    </citation>
    <scope>NUCLEOTIDE SEQUENCE [LARGE SCALE GENOMIC DNA]</scope>
    <source>
        <strain evidence="2 3">BT594</strain>
    </source>
</reference>
<name>A0ABS0L7W1_9BACT</name>
<comment type="caution">
    <text evidence="2">The sequence shown here is derived from an EMBL/GenBank/DDBJ whole genome shotgun (WGS) entry which is preliminary data.</text>
</comment>
<protein>
    <recommendedName>
        <fullName evidence="4">Rhomboid family intramembrane serine protease</fullName>
    </recommendedName>
</protein>
<accession>A0ABS0L7W1</accession>
<keyword evidence="3" id="KW-1185">Reference proteome</keyword>
<keyword evidence="1" id="KW-0812">Transmembrane</keyword>
<dbReference type="Proteomes" id="UP000601099">
    <property type="component" value="Unassembled WGS sequence"/>
</dbReference>
<evidence type="ECO:0000313" key="3">
    <source>
        <dbReference type="Proteomes" id="UP000601099"/>
    </source>
</evidence>
<dbReference type="RefSeq" id="WP_196957259.1">
    <property type="nucleotide sequence ID" value="NZ_JADWYK010000022.1"/>
</dbReference>
<feature type="transmembrane region" description="Helical" evidence="1">
    <location>
        <begin position="80"/>
        <end position="97"/>
    </location>
</feature>
<gene>
    <name evidence="2" type="ORF">I5L79_22025</name>
</gene>
<organism evidence="2 3">
    <name type="scientific">Hymenobacter guriensis</name>
    <dbReference type="NCBI Taxonomy" id="2793065"/>
    <lineage>
        <taxon>Bacteria</taxon>
        <taxon>Pseudomonadati</taxon>
        <taxon>Bacteroidota</taxon>
        <taxon>Cytophagia</taxon>
        <taxon>Cytophagales</taxon>
        <taxon>Hymenobacteraceae</taxon>
        <taxon>Hymenobacter</taxon>
    </lineage>
</organism>
<keyword evidence="1" id="KW-0472">Membrane</keyword>
<feature type="transmembrane region" description="Helical" evidence="1">
    <location>
        <begin position="54"/>
        <end position="73"/>
    </location>
</feature>
<feature type="transmembrane region" description="Helical" evidence="1">
    <location>
        <begin position="109"/>
        <end position="127"/>
    </location>
</feature>
<dbReference type="EMBL" id="JADWYK010000022">
    <property type="protein sequence ID" value="MBG8556240.1"/>
    <property type="molecule type" value="Genomic_DNA"/>
</dbReference>
<feature type="transmembrane region" description="Helical" evidence="1">
    <location>
        <begin position="20"/>
        <end position="42"/>
    </location>
</feature>
<evidence type="ECO:0000313" key="2">
    <source>
        <dbReference type="EMBL" id="MBG8556240.1"/>
    </source>
</evidence>
<proteinExistence type="predicted"/>